<dbReference type="InterPro" id="IPR011605">
    <property type="entry name" value="NusB_fam"/>
</dbReference>
<name>A0A850H551_9SPHN</name>
<sequence>MTDNSSAAAPSRSTARSAARLAAVQALYQHHMEKTAQARLLDEFHQHRLGAEIEDEQYAEAETDFFDDLVTGTIARLEEIDTLLTSKLREGWTVQRLDKTMLQILRAGSYELLARRDVPKASAISEYVDVAKAFFDDREAKFVNGVLDAVGKEVRS</sequence>
<dbReference type="GO" id="GO:0006353">
    <property type="term" value="P:DNA-templated transcription termination"/>
    <property type="evidence" value="ECO:0007669"/>
    <property type="project" value="UniProtKB-UniRule"/>
</dbReference>
<dbReference type="PANTHER" id="PTHR11078">
    <property type="entry name" value="N UTILIZATION SUBSTANCE PROTEIN B-RELATED"/>
    <property type="match status" value="1"/>
</dbReference>
<feature type="domain" description="NusB/RsmB/TIM44" evidence="7">
    <location>
        <begin position="18"/>
        <end position="150"/>
    </location>
</feature>
<dbReference type="NCBIfam" id="TIGR01951">
    <property type="entry name" value="nusB"/>
    <property type="match status" value="1"/>
</dbReference>
<dbReference type="EMBL" id="JABWGV010000004">
    <property type="protein sequence ID" value="NVD45627.1"/>
    <property type="molecule type" value="Genomic_DNA"/>
</dbReference>
<evidence type="ECO:0000259" key="7">
    <source>
        <dbReference type="Pfam" id="PF01029"/>
    </source>
</evidence>
<evidence type="ECO:0000256" key="3">
    <source>
        <dbReference type="ARBA" id="ARBA00022884"/>
    </source>
</evidence>
<organism evidence="8 9">
    <name type="scientific">Qipengyuania atrilutea</name>
    <dbReference type="NCBI Taxonomy" id="2744473"/>
    <lineage>
        <taxon>Bacteria</taxon>
        <taxon>Pseudomonadati</taxon>
        <taxon>Pseudomonadota</taxon>
        <taxon>Alphaproteobacteria</taxon>
        <taxon>Sphingomonadales</taxon>
        <taxon>Erythrobacteraceae</taxon>
        <taxon>Qipengyuania</taxon>
    </lineage>
</organism>
<dbReference type="InterPro" id="IPR006027">
    <property type="entry name" value="NusB_RsmB_TIM44"/>
</dbReference>
<dbReference type="SUPFAM" id="SSF48013">
    <property type="entry name" value="NusB-like"/>
    <property type="match status" value="1"/>
</dbReference>
<evidence type="ECO:0000313" key="8">
    <source>
        <dbReference type="EMBL" id="NVD45627.1"/>
    </source>
</evidence>
<dbReference type="HAMAP" id="MF_00073">
    <property type="entry name" value="NusB"/>
    <property type="match status" value="1"/>
</dbReference>
<keyword evidence="9" id="KW-1185">Reference proteome</keyword>
<dbReference type="InterPro" id="IPR035926">
    <property type="entry name" value="NusB-like_sf"/>
</dbReference>
<dbReference type="AlphaFoldDB" id="A0A850H551"/>
<evidence type="ECO:0000313" key="9">
    <source>
        <dbReference type="Proteomes" id="UP000561438"/>
    </source>
</evidence>
<keyword evidence="2 6" id="KW-0889">Transcription antitermination</keyword>
<comment type="caution">
    <text evidence="8">The sequence shown here is derived from an EMBL/GenBank/DDBJ whole genome shotgun (WGS) entry which is preliminary data.</text>
</comment>
<evidence type="ECO:0000256" key="1">
    <source>
        <dbReference type="ARBA" id="ARBA00005952"/>
    </source>
</evidence>
<comment type="function">
    <text evidence="6">Involved in transcription antitermination. Required for transcription of ribosomal RNA (rRNA) genes. Binds specifically to the boxA antiterminator sequence of the ribosomal RNA (rrn) operons.</text>
</comment>
<accession>A0A850H551</accession>
<evidence type="ECO:0000256" key="6">
    <source>
        <dbReference type="HAMAP-Rule" id="MF_00073"/>
    </source>
</evidence>
<evidence type="ECO:0000256" key="5">
    <source>
        <dbReference type="ARBA" id="ARBA00023163"/>
    </source>
</evidence>
<dbReference type="RefSeq" id="WP_176267935.1">
    <property type="nucleotide sequence ID" value="NZ_JABWGV010000004.1"/>
</dbReference>
<dbReference type="GO" id="GO:0005829">
    <property type="term" value="C:cytosol"/>
    <property type="evidence" value="ECO:0007669"/>
    <property type="project" value="TreeGrafter"/>
</dbReference>
<gene>
    <name evidence="6 8" type="primary">nusB</name>
    <name evidence="8" type="ORF">HUV48_11470</name>
</gene>
<protein>
    <recommendedName>
        <fullName evidence="6">Transcription antitermination protein NusB</fullName>
    </recommendedName>
    <alternativeName>
        <fullName evidence="6">Antitermination factor NusB</fullName>
    </alternativeName>
</protein>
<dbReference type="GO" id="GO:0003723">
    <property type="term" value="F:RNA binding"/>
    <property type="evidence" value="ECO:0007669"/>
    <property type="project" value="UniProtKB-UniRule"/>
</dbReference>
<reference evidence="8 9" key="1">
    <citation type="submission" date="2020-06" db="EMBL/GenBank/DDBJ databases">
        <title>Altererythrobacter sp. HHU K3-1.</title>
        <authorList>
            <person name="Zhang D."/>
            <person name="Xue H."/>
        </authorList>
    </citation>
    <scope>NUCLEOTIDE SEQUENCE [LARGE SCALE GENOMIC DNA]</scope>
    <source>
        <strain evidence="8 9">HHU K3-1</strain>
    </source>
</reference>
<keyword evidence="3 6" id="KW-0694">RNA-binding</keyword>
<dbReference type="Proteomes" id="UP000561438">
    <property type="component" value="Unassembled WGS sequence"/>
</dbReference>
<evidence type="ECO:0000256" key="2">
    <source>
        <dbReference type="ARBA" id="ARBA00022814"/>
    </source>
</evidence>
<keyword evidence="4 6" id="KW-0805">Transcription regulation</keyword>
<comment type="similarity">
    <text evidence="1 6">Belongs to the NusB family.</text>
</comment>
<keyword evidence="5 6" id="KW-0804">Transcription</keyword>
<dbReference type="Pfam" id="PF01029">
    <property type="entry name" value="NusB"/>
    <property type="match status" value="1"/>
</dbReference>
<proteinExistence type="inferred from homology"/>
<dbReference type="GO" id="GO:0031564">
    <property type="term" value="P:transcription antitermination"/>
    <property type="evidence" value="ECO:0007669"/>
    <property type="project" value="UniProtKB-KW"/>
</dbReference>
<evidence type="ECO:0000256" key="4">
    <source>
        <dbReference type="ARBA" id="ARBA00023015"/>
    </source>
</evidence>
<dbReference type="PANTHER" id="PTHR11078:SF3">
    <property type="entry name" value="ANTITERMINATION NUSB DOMAIN-CONTAINING PROTEIN"/>
    <property type="match status" value="1"/>
</dbReference>
<dbReference type="Gene3D" id="1.10.940.10">
    <property type="entry name" value="NusB-like"/>
    <property type="match status" value="1"/>
</dbReference>